<feature type="binding site" evidence="11">
    <location>
        <position position="91"/>
    </location>
    <ligand>
        <name>CTP</name>
        <dbReference type="ChEBI" id="CHEBI:37563"/>
    </ligand>
</feature>
<feature type="binding site" evidence="11">
    <location>
        <position position="8"/>
    </location>
    <ligand>
        <name>CTP</name>
        <dbReference type="ChEBI" id="CHEBI:37563"/>
    </ligand>
</feature>
<dbReference type="Pfam" id="PF01743">
    <property type="entry name" value="PolyA_pol"/>
    <property type="match status" value="1"/>
</dbReference>
<evidence type="ECO:0000313" key="15">
    <source>
        <dbReference type="Proteomes" id="UP000288058"/>
    </source>
</evidence>
<dbReference type="CDD" id="cd05398">
    <property type="entry name" value="NT_ClassII-CCAase"/>
    <property type="match status" value="1"/>
</dbReference>
<keyword evidence="5 11" id="KW-0479">Metal-binding</keyword>
<evidence type="ECO:0000256" key="9">
    <source>
        <dbReference type="ARBA" id="ARBA00022842"/>
    </source>
</evidence>
<dbReference type="Pfam" id="PF12627">
    <property type="entry name" value="PolyA_pol_RNAbd"/>
    <property type="match status" value="1"/>
</dbReference>
<dbReference type="PANTHER" id="PTHR47545:SF1">
    <property type="entry name" value="MULTIFUNCTIONAL CCA PROTEIN"/>
    <property type="match status" value="1"/>
</dbReference>
<dbReference type="GO" id="GO:0000049">
    <property type="term" value="F:tRNA binding"/>
    <property type="evidence" value="ECO:0007669"/>
    <property type="project" value="UniProtKB-UniRule"/>
</dbReference>
<evidence type="ECO:0000256" key="5">
    <source>
        <dbReference type="ARBA" id="ARBA00022723"/>
    </source>
</evidence>
<dbReference type="InterPro" id="IPR043519">
    <property type="entry name" value="NT_sf"/>
</dbReference>
<feature type="binding site" evidence="11">
    <location>
        <position position="137"/>
    </location>
    <ligand>
        <name>ATP</name>
        <dbReference type="ChEBI" id="CHEBI:30616"/>
    </ligand>
</feature>
<keyword evidence="2 11" id="KW-0808">Transferase</keyword>
<evidence type="ECO:0000256" key="4">
    <source>
        <dbReference type="ARBA" id="ARBA00022695"/>
    </source>
</evidence>
<comment type="similarity">
    <text evidence="11">Belongs to the tRNA nucleotidyltransferase/poly(A) polymerase family. Bacterial CCA-adding enzyme type 2 subfamily.</text>
</comment>
<evidence type="ECO:0000256" key="3">
    <source>
        <dbReference type="ARBA" id="ARBA00022694"/>
    </source>
</evidence>
<evidence type="ECO:0000313" key="14">
    <source>
        <dbReference type="EMBL" id="RUO64852.1"/>
    </source>
</evidence>
<evidence type="ECO:0000256" key="8">
    <source>
        <dbReference type="ARBA" id="ARBA00022840"/>
    </source>
</evidence>
<dbReference type="PIRSF" id="PIRSF000813">
    <property type="entry name" value="CCA_bact"/>
    <property type="match status" value="1"/>
</dbReference>
<dbReference type="EMBL" id="PIQC01000009">
    <property type="protein sequence ID" value="RUO64852.1"/>
    <property type="molecule type" value="Genomic_DNA"/>
</dbReference>
<keyword evidence="9 11" id="KW-0460">Magnesium</keyword>
<keyword evidence="15" id="KW-1185">Reference proteome</keyword>
<feature type="binding site" evidence="11">
    <location>
        <position position="91"/>
    </location>
    <ligand>
        <name>ATP</name>
        <dbReference type="ChEBI" id="CHEBI:30616"/>
    </ligand>
</feature>
<evidence type="ECO:0000259" key="13">
    <source>
        <dbReference type="Pfam" id="PF12627"/>
    </source>
</evidence>
<dbReference type="PANTHER" id="PTHR47545">
    <property type="entry name" value="MULTIFUNCTIONAL CCA PROTEIN"/>
    <property type="match status" value="1"/>
</dbReference>
<feature type="binding site" evidence="11">
    <location>
        <position position="137"/>
    </location>
    <ligand>
        <name>CTP</name>
        <dbReference type="ChEBI" id="CHEBI:37563"/>
    </ligand>
</feature>
<dbReference type="RefSeq" id="WP_126782998.1">
    <property type="nucleotide sequence ID" value="NZ_PIQC01000009.1"/>
</dbReference>
<comment type="catalytic activity">
    <reaction evidence="11">
        <text>a tRNA with a 3' CCA end + 2 CTP + ATP = a tRNA with a 3' CCACCA end + 3 diphosphate</text>
        <dbReference type="Rhea" id="RHEA:76235"/>
        <dbReference type="Rhea" id="RHEA-COMP:10468"/>
        <dbReference type="Rhea" id="RHEA-COMP:18655"/>
        <dbReference type="ChEBI" id="CHEBI:30616"/>
        <dbReference type="ChEBI" id="CHEBI:33019"/>
        <dbReference type="ChEBI" id="CHEBI:37563"/>
        <dbReference type="ChEBI" id="CHEBI:83071"/>
        <dbReference type="ChEBI" id="CHEBI:195187"/>
    </reaction>
</comment>
<organism evidence="14 15">
    <name type="scientific">Idiomarina ramblicola</name>
    <dbReference type="NCBI Taxonomy" id="263724"/>
    <lineage>
        <taxon>Bacteria</taxon>
        <taxon>Pseudomonadati</taxon>
        <taxon>Pseudomonadota</taxon>
        <taxon>Gammaproteobacteria</taxon>
        <taxon>Alteromonadales</taxon>
        <taxon>Idiomarinaceae</taxon>
        <taxon>Idiomarina</taxon>
    </lineage>
</organism>
<comment type="function">
    <text evidence="11">Catalyzes the addition and repair of the essential 3'-terminal CCA sequence in tRNAs without using a nucleic acid template. Adds these three nucleotides in the order of C, C, and A to the tRNA nucleotide-73, using CTP and ATP as substrates and producing inorganic pyrophosphate. tRNA 3'-terminal CCA addition is required both for tRNA processing and repair. Also involved in tRNA surveillance by mediating tandem CCA addition to generate a CCACCA at the 3' terminus of unstable tRNAs. While stable tRNAs receive only 3'-terminal CCA, unstable tRNAs are marked with CCACCA and rapidly degraded.</text>
</comment>
<feature type="domain" description="Poly A polymerase head" evidence="12">
    <location>
        <begin position="3"/>
        <end position="122"/>
    </location>
</feature>
<reference evidence="15" key="1">
    <citation type="journal article" date="2018" name="Front. Microbiol.">
        <title>Genome-Based Analysis Reveals the Taxonomy and Diversity of the Family Idiomarinaceae.</title>
        <authorList>
            <person name="Liu Y."/>
            <person name="Lai Q."/>
            <person name="Shao Z."/>
        </authorList>
    </citation>
    <scope>NUCLEOTIDE SEQUENCE [LARGE SCALE GENOMIC DNA]</scope>
    <source>
        <strain evidence="15">R22</strain>
    </source>
</reference>
<dbReference type="GO" id="GO:0000287">
    <property type="term" value="F:magnesium ion binding"/>
    <property type="evidence" value="ECO:0007669"/>
    <property type="project" value="UniProtKB-UniRule"/>
</dbReference>
<feature type="binding site" evidence="11">
    <location>
        <position position="140"/>
    </location>
    <ligand>
        <name>CTP</name>
        <dbReference type="ChEBI" id="CHEBI:37563"/>
    </ligand>
</feature>
<dbReference type="Proteomes" id="UP000288058">
    <property type="component" value="Unassembled WGS sequence"/>
</dbReference>
<feature type="binding site" evidence="11">
    <location>
        <position position="11"/>
    </location>
    <ligand>
        <name>CTP</name>
        <dbReference type="ChEBI" id="CHEBI:37563"/>
    </ligand>
</feature>
<evidence type="ECO:0000256" key="11">
    <source>
        <dbReference type="HAMAP-Rule" id="MF_01262"/>
    </source>
</evidence>
<dbReference type="Gene3D" id="1.10.3090.10">
    <property type="entry name" value="cca-adding enzyme, domain 2"/>
    <property type="match status" value="1"/>
</dbReference>
<dbReference type="AlphaFoldDB" id="A0A432YTE0"/>
<evidence type="ECO:0000259" key="12">
    <source>
        <dbReference type="Pfam" id="PF01743"/>
    </source>
</evidence>
<dbReference type="GO" id="GO:0042245">
    <property type="term" value="P:RNA repair"/>
    <property type="evidence" value="ECO:0007669"/>
    <property type="project" value="UniProtKB-KW"/>
</dbReference>
<feature type="domain" description="tRNA nucleotidyltransferase/poly(A) polymerase RNA and SrmB- binding" evidence="13">
    <location>
        <begin position="149"/>
        <end position="211"/>
    </location>
</feature>
<evidence type="ECO:0000256" key="7">
    <source>
        <dbReference type="ARBA" id="ARBA00022800"/>
    </source>
</evidence>
<comment type="caution">
    <text evidence="14">The sequence shown here is derived from an EMBL/GenBank/DDBJ whole genome shotgun (WGS) entry which is preliminary data.</text>
</comment>
<comment type="cofactor">
    <cofactor evidence="1 11">
        <name>Mg(2+)</name>
        <dbReference type="ChEBI" id="CHEBI:18420"/>
    </cofactor>
</comment>
<dbReference type="InterPro" id="IPR050124">
    <property type="entry name" value="tRNA_CCA-adding_enzyme"/>
</dbReference>
<proteinExistence type="inferred from homology"/>
<keyword evidence="10 11" id="KW-0694">RNA-binding</keyword>
<keyword evidence="7 11" id="KW-0692">RNA repair</keyword>
<dbReference type="InterPro" id="IPR012006">
    <property type="entry name" value="CCA_bact"/>
</dbReference>
<gene>
    <name evidence="11" type="primary">cca</name>
    <name evidence="14" type="ORF">CWI78_11810</name>
</gene>
<dbReference type="Gene3D" id="3.30.460.10">
    <property type="entry name" value="Beta Polymerase, domain 2"/>
    <property type="match status" value="1"/>
</dbReference>
<dbReference type="InterPro" id="IPR032828">
    <property type="entry name" value="PolyA_RNA-bd"/>
</dbReference>
<dbReference type="SUPFAM" id="SSF81891">
    <property type="entry name" value="Poly A polymerase C-terminal region-like"/>
    <property type="match status" value="1"/>
</dbReference>
<feature type="binding site" evidence="11">
    <location>
        <position position="140"/>
    </location>
    <ligand>
        <name>ATP</name>
        <dbReference type="ChEBI" id="CHEBI:30616"/>
    </ligand>
</feature>
<feature type="binding site" evidence="11">
    <location>
        <position position="11"/>
    </location>
    <ligand>
        <name>ATP</name>
        <dbReference type="ChEBI" id="CHEBI:30616"/>
    </ligand>
</feature>
<keyword evidence="6 11" id="KW-0547">Nucleotide-binding</keyword>
<comment type="miscellaneous">
    <text evidence="11">A single active site specifically recognizes both ATP and CTP and is responsible for their addition.</text>
</comment>
<feature type="binding site" evidence="11">
    <location>
        <position position="23"/>
    </location>
    <ligand>
        <name>Mg(2+)</name>
        <dbReference type="ChEBI" id="CHEBI:18420"/>
    </ligand>
</feature>
<evidence type="ECO:0000256" key="2">
    <source>
        <dbReference type="ARBA" id="ARBA00022679"/>
    </source>
</evidence>
<evidence type="ECO:0000256" key="1">
    <source>
        <dbReference type="ARBA" id="ARBA00001946"/>
    </source>
</evidence>
<accession>A0A432YTE0</accession>
<dbReference type="GO" id="GO:0004810">
    <property type="term" value="F:CCA tRNA nucleotidyltransferase activity"/>
    <property type="evidence" value="ECO:0007669"/>
    <property type="project" value="UniProtKB-UniRule"/>
</dbReference>
<evidence type="ECO:0000256" key="10">
    <source>
        <dbReference type="ARBA" id="ARBA00022884"/>
    </source>
</evidence>
<protein>
    <recommendedName>
        <fullName evidence="11">CCA-adding enzyme</fullName>
        <ecNumber evidence="11">2.7.7.72</ecNumber>
    </recommendedName>
    <alternativeName>
        <fullName evidence="11">CCA tRNA nucleotidyltransferase</fullName>
    </alternativeName>
    <alternativeName>
        <fullName evidence="11">tRNA CCA-pyrophosphorylase</fullName>
    </alternativeName>
    <alternativeName>
        <fullName evidence="11">tRNA adenylyl-/cytidylyl- transferase</fullName>
    </alternativeName>
    <alternativeName>
        <fullName evidence="11">tRNA nucleotidyltransferase</fullName>
    </alternativeName>
    <alternativeName>
        <fullName evidence="11">tRNA-NT</fullName>
    </alternativeName>
</protein>
<dbReference type="SUPFAM" id="SSF81301">
    <property type="entry name" value="Nucleotidyltransferase"/>
    <property type="match status" value="1"/>
</dbReference>
<keyword evidence="3 11" id="KW-0819">tRNA processing</keyword>
<name>A0A432YTE0_9GAMM</name>
<evidence type="ECO:0000256" key="6">
    <source>
        <dbReference type="ARBA" id="ARBA00022741"/>
    </source>
</evidence>
<sequence length="370" mass="42045">MEVYLVGGAVRDKLLKLPVHERDWVVVGARSEELLDQGFQQVGKDFPVFLHPDTHEEYALARKERKSGRGHTEFTVYASPEVTLEQDLARRDLTINAIAESENGTLIDPYKGVQDLEARKLRHVSEAFTEDPLRVLRVARFAARFAHFGFTVASETQQLLQQMSDSEELSHLVPERVWKEWEKALLSETPTAFLELLKSIDALPQVLPGITATDRQLQRLHRTSAFSGEAALRFACLFVEQKTPDDIKQFCRRLAIPNHYRDAATLARNNEHFITQAKLPEAESLSATLKQIDYWRRPEKLEQLLQLRAAEFSQSEQKTTIDKQHQKLRLAGEKASALSSQALQKQGFTGKALGNALREQREKILAEALV</sequence>
<keyword evidence="8 11" id="KW-0067">ATP-binding</keyword>
<comment type="catalytic activity">
    <reaction evidence="11">
        <text>a tRNA precursor + 2 CTP + ATP = a tRNA with a 3' CCA end + 3 diphosphate</text>
        <dbReference type="Rhea" id="RHEA:14433"/>
        <dbReference type="Rhea" id="RHEA-COMP:10465"/>
        <dbReference type="Rhea" id="RHEA-COMP:10468"/>
        <dbReference type="ChEBI" id="CHEBI:30616"/>
        <dbReference type="ChEBI" id="CHEBI:33019"/>
        <dbReference type="ChEBI" id="CHEBI:37563"/>
        <dbReference type="ChEBI" id="CHEBI:74896"/>
        <dbReference type="ChEBI" id="CHEBI:83071"/>
        <dbReference type="EC" id="2.7.7.72"/>
    </reaction>
</comment>
<dbReference type="InterPro" id="IPR002646">
    <property type="entry name" value="PolA_pol_head_dom"/>
</dbReference>
<feature type="binding site" evidence="11">
    <location>
        <position position="8"/>
    </location>
    <ligand>
        <name>ATP</name>
        <dbReference type="ChEBI" id="CHEBI:30616"/>
    </ligand>
</feature>
<keyword evidence="4 11" id="KW-0548">Nucleotidyltransferase</keyword>
<dbReference type="GO" id="GO:0001680">
    <property type="term" value="P:tRNA 3'-terminal CCA addition"/>
    <property type="evidence" value="ECO:0007669"/>
    <property type="project" value="UniProtKB-UniRule"/>
</dbReference>
<dbReference type="EC" id="2.7.7.72" evidence="11"/>
<feature type="binding site" evidence="11">
    <location>
        <position position="21"/>
    </location>
    <ligand>
        <name>Mg(2+)</name>
        <dbReference type="ChEBI" id="CHEBI:18420"/>
    </ligand>
</feature>
<dbReference type="HAMAP" id="MF_01262">
    <property type="entry name" value="CCA_bact_type2"/>
    <property type="match status" value="1"/>
</dbReference>
<dbReference type="GO" id="GO:0160016">
    <property type="term" value="F:CCACCA tRNA nucleotidyltransferase activity"/>
    <property type="evidence" value="ECO:0007669"/>
    <property type="project" value="RHEA"/>
</dbReference>
<dbReference type="GO" id="GO:0005524">
    <property type="term" value="F:ATP binding"/>
    <property type="evidence" value="ECO:0007669"/>
    <property type="project" value="UniProtKB-UniRule"/>
</dbReference>
<dbReference type="OrthoDB" id="9805698at2"/>